<reference evidence="1 2" key="1">
    <citation type="submission" date="2024-01" db="EMBL/GenBank/DDBJ databases">
        <title>The complete chloroplast genome sequence of Lithospermum erythrorhizon: insights into the phylogenetic relationship among Boraginaceae species and the maternal lineages of purple gromwells.</title>
        <authorList>
            <person name="Okada T."/>
            <person name="Watanabe K."/>
        </authorList>
    </citation>
    <scope>NUCLEOTIDE SEQUENCE [LARGE SCALE GENOMIC DNA]</scope>
</reference>
<dbReference type="EMBL" id="BAABME010001531">
    <property type="protein sequence ID" value="GAA0150122.1"/>
    <property type="molecule type" value="Genomic_DNA"/>
</dbReference>
<sequence>MASKDSQRKKAPTRGGTVKRTLQEIVIFLDSNDEDNVQGLNSKEHIIGNPQNEEVEVFSVNILTEPTVEAFKSSKTPLLKWKVARGEGPKRKPKKSKIPQLTAGIVGVEGASVNDPGVKGS</sequence>
<gene>
    <name evidence="1" type="ORF">LIER_09133</name>
</gene>
<name>A0AAV3PGR2_LITER</name>
<dbReference type="AlphaFoldDB" id="A0AAV3PGR2"/>
<comment type="caution">
    <text evidence="1">The sequence shown here is derived from an EMBL/GenBank/DDBJ whole genome shotgun (WGS) entry which is preliminary data.</text>
</comment>
<proteinExistence type="predicted"/>
<dbReference type="Proteomes" id="UP001454036">
    <property type="component" value="Unassembled WGS sequence"/>
</dbReference>
<protein>
    <submittedName>
        <fullName evidence="1">Uncharacterized protein</fullName>
    </submittedName>
</protein>
<evidence type="ECO:0000313" key="2">
    <source>
        <dbReference type="Proteomes" id="UP001454036"/>
    </source>
</evidence>
<keyword evidence="2" id="KW-1185">Reference proteome</keyword>
<evidence type="ECO:0000313" key="1">
    <source>
        <dbReference type="EMBL" id="GAA0150122.1"/>
    </source>
</evidence>
<accession>A0AAV3PGR2</accession>
<organism evidence="1 2">
    <name type="scientific">Lithospermum erythrorhizon</name>
    <name type="common">Purple gromwell</name>
    <name type="synonym">Lithospermum officinale var. erythrorhizon</name>
    <dbReference type="NCBI Taxonomy" id="34254"/>
    <lineage>
        <taxon>Eukaryota</taxon>
        <taxon>Viridiplantae</taxon>
        <taxon>Streptophyta</taxon>
        <taxon>Embryophyta</taxon>
        <taxon>Tracheophyta</taxon>
        <taxon>Spermatophyta</taxon>
        <taxon>Magnoliopsida</taxon>
        <taxon>eudicotyledons</taxon>
        <taxon>Gunneridae</taxon>
        <taxon>Pentapetalae</taxon>
        <taxon>asterids</taxon>
        <taxon>lamiids</taxon>
        <taxon>Boraginales</taxon>
        <taxon>Boraginaceae</taxon>
        <taxon>Boraginoideae</taxon>
        <taxon>Lithospermeae</taxon>
        <taxon>Lithospermum</taxon>
    </lineage>
</organism>